<accession>A0A371E8Z0</accession>
<dbReference type="InterPro" id="IPR043128">
    <property type="entry name" value="Rev_trsase/Diguanyl_cyclase"/>
</dbReference>
<protein>
    <submittedName>
        <fullName evidence="1">Uncharacterized protein</fullName>
    </submittedName>
</protein>
<proteinExistence type="predicted"/>
<dbReference type="InterPro" id="IPR053134">
    <property type="entry name" value="RNA-dir_DNA_polymerase"/>
</dbReference>
<organism evidence="1 2">
    <name type="scientific">Mucuna pruriens</name>
    <name type="common">Velvet bean</name>
    <name type="synonym">Dolichos pruriens</name>
    <dbReference type="NCBI Taxonomy" id="157652"/>
    <lineage>
        <taxon>Eukaryota</taxon>
        <taxon>Viridiplantae</taxon>
        <taxon>Streptophyta</taxon>
        <taxon>Embryophyta</taxon>
        <taxon>Tracheophyta</taxon>
        <taxon>Spermatophyta</taxon>
        <taxon>Magnoliopsida</taxon>
        <taxon>eudicotyledons</taxon>
        <taxon>Gunneridae</taxon>
        <taxon>Pentapetalae</taxon>
        <taxon>rosids</taxon>
        <taxon>fabids</taxon>
        <taxon>Fabales</taxon>
        <taxon>Fabaceae</taxon>
        <taxon>Papilionoideae</taxon>
        <taxon>50 kb inversion clade</taxon>
        <taxon>NPAAA clade</taxon>
        <taxon>indigoferoid/millettioid clade</taxon>
        <taxon>Phaseoleae</taxon>
        <taxon>Mucuna</taxon>
    </lineage>
</organism>
<keyword evidence="2" id="KW-1185">Reference proteome</keyword>
<dbReference type="OrthoDB" id="1405932at2759"/>
<dbReference type="PANTHER" id="PTHR24559:SF430">
    <property type="entry name" value="RNA-DIRECTED DNA POLYMERASE"/>
    <property type="match status" value="1"/>
</dbReference>
<sequence>MRIGAALDGESEERLDVFAWTSADMPRIDLDFLCHRLSITPRTWPKSNGNFQMCTNYTNLNKTCPKDLYPFPSIDRPVDNAFDCGLLSFMDAYYGYNHNDKCLRS</sequence>
<name>A0A371E8Z0_MUCPR</name>
<dbReference type="AlphaFoldDB" id="A0A371E8Z0"/>
<evidence type="ECO:0000313" key="1">
    <source>
        <dbReference type="EMBL" id="RDX62501.1"/>
    </source>
</evidence>
<dbReference type="SUPFAM" id="SSF56672">
    <property type="entry name" value="DNA/RNA polymerases"/>
    <property type="match status" value="1"/>
</dbReference>
<evidence type="ECO:0000313" key="2">
    <source>
        <dbReference type="Proteomes" id="UP000257109"/>
    </source>
</evidence>
<dbReference type="Gene3D" id="3.30.70.270">
    <property type="match status" value="1"/>
</dbReference>
<gene>
    <name evidence="1" type="ORF">CR513_59160</name>
</gene>
<dbReference type="InterPro" id="IPR043502">
    <property type="entry name" value="DNA/RNA_pol_sf"/>
</dbReference>
<feature type="non-terminal residue" evidence="1">
    <location>
        <position position="1"/>
    </location>
</feature>
<dbReference type="PANTHER" id="PTHR24559">
    <property type="entry name" value="TRANSPOSON TY3-I GAG-POL POLYPROTEIN"/>
    <property type="match status" value="1"/>
</dbReference>
<comment type="caution">
    <text evidence="1">The sequence shown here is derived from an EMBL/GenBank/DDBJ whole genome shotgun (WGS) entry which is preliminary data.</text>
</comment>
<dbReference type="Proteomes" id="UP000257109">
    <property type="component" value="Unassembled WGS sequence"/>
</dbReference>
<reference evidence="1" key="1">
    <citation type="submission" date="2018-05" db="EMBL/GenBank/DDBJ databases">
        <title>Draft genome of Mucuna pruriens seed.</title>
        <authorList>
            <person name="Nnadi N.E."/>
            <person name="Vos R."/>
            <person name="Hasami M.H."/>
            <person name="Devisetty U.K."/>
            <person name="Aguiy J.C."/>
        </authorList>
    </citation>
    <scope>NUCLEOTIDE SEQUENCE [LARGE SCALE GENOMIC DNA]</scope>
    <source>
        <strain evidence="1">JCA_2017</strain>
    </source>
</reference>
<dbReference type="EMBL" id="QJKJ01015455">
    <property type="protein sequence ID" value="RDX62501.1"/>
    <property type="molecule type" value="Genomic_DNA"/>
</dbReference>